<dbReference type="PANTHER" id="PTHR14430:SF4">
    <property type="entry name" value="GDP_GTP EXCHANGE FACTOR SEC2 N-TERMINAL DOMAIN-CONTAINING PROTEIN"/>
    <property type="match status" value="1"/>
</dbReference>
<feature type="compositionally biased region" description="Low complexity" evidence="3">
    <location>
        <begin position="110"/>
        <end position="119"/>
    </location>
</feature>
<name>U4L789_PYROM</name>
<keyword evidence="6" id="KW-1185">Reference proteome</keyword>
<feature type="compositionally biased region" description="Low complexity" evidence="3">
    <location>
        <begin position="41"/>
        <end position="54"/>
    </location>
</feature>
<proteinExistence type="predicted"/>
<dbReference type="InterPro" id="IPR040351">
    <property type="entry name" value="RAB3IL/RAB3IP/Sec2"/>
</dbReference>
<dbReference type="EMBL" id="HF935419">
    <property type="protein sequence ID" value="CCX08559.1"/>
    <property type="molecule type" value="Genomic_DNA"/>
</dbReference>
<reference evidence="5 6" key="1">
    <citation type="journal article" date="2013" name="PLoS Genet.">
        <title>The genome and development-dependent transcriptomes of Pyronema confluens: a window into fungal evolution.</title>
        <authorList>
            <person name="Traeger S."/>
            <person name="Altegoer F."/>
            <person name="Freitag M."/>
            <person name="Gabaldon T."/>
            <person name="Kempken F."/>
            <person name="Kumar A."/>
            <person name="Marcet-Houben M."/>
            <person name="Poggeler S."/>
            <person name="Stajich J.E."/>
            <person name="Nowrousian M."/>
        </authorList>
    </citation>
    <scope>NUCLEOTIDE SEQUENCE [LARGE SCALE GENOMIC DNA]</scope>
    <source>
        <strain evidence="6">CBS 100304</strain>
        <tissue evidence="5">Vegetative mycelium</tissue>
    </source>
</reference>
<dbReference type="GO" id="GO:0051286">
    <property type="term" value="C:cell tip"/>
    <property type="evidence" value="ECO:0007669"/>
    <property type="project" value="TreeGrafter"/>
</dbReference>
<feature type="region of interest" description="Disordered" evidence="3">
    <location>
        <begin position="41"/>
        <end position="65"/>
    </location>
</feature>
<dbReference type="Gene3D" id="6.10.140.910">
    <property type="match status" value="1"/>
</dbReference>
<accession>U4L789</accession>
<evidence type="ECO:0000313" key="6">
    <source>
        <dbReference type="Proteomes" id="UP000018144"/>
    </source>
</evidence>
<protein>
    <submittedName>
        <fullName evidence="5">Similar to Rab guanine nucleotide exchange factor SEC2 acc. no. P17065</fullName>
    </submittedName>
</protein>
<keyword evidence="1 2" id="KW-0175">Coiled coil</keyword>
<dbReference type="OrthoDB" id="5560525at2759"/>
<feature type="region of interest" description="Disordered" evidence="3">
    <location>
        <begin position="95"/>
        <end position="161"/>
    </location>
</feature>
<dbReference type="GO" id="GO:0070319">
    <property type="term" value="C:Golgi to plasma membrane transport vesicle"/>
    <property type="evidence" value="ECO:0007669"/>
    <property type="project" value="TreeGrafter"/>
</dbReference>
<dbReference type="Proteomes" id="UP000018144">
    <property type="component" value="Unassembled WGS sequence"/>
</dbReference>
<sequence length="250" mass="26823">MSDITTTIILTEDADVVAPVACLSCGSSLGVMNAASAVSSASSSSGASTANEAAGGAGTGADSEDKKRILELEAQVKLLNDKVCAAENKLLSQDSELRRLRPSSSNGLSPRTPTFPTTPERAPSPASRGRISSFLFPSRSGHPPENRPSGPPSPPPDCIPEELARERSLRKEAEDRLQEVTNELEELSASLFQEANQMVAEERRARSKLEDRVAVLEKRDEEKRERLGVLEQAVDRISRVREMLTGAVTG</sequence>
<dbReference type="STRING" id="1076935.U4L789"/>
<dbReference type="SUPFAM" id="SSF144284">
    <property type="entry name" value="Sec2 N-terminal region"/>
    <property type="match status" value="1"/>
</dbReference>
<evidence type="ECO:0000313" key="5">
    <source>
        <dbReference type="EMBL" id="CCX08559.1"/>
    </source>
</evidence>
<evidence type="ECO:0000256" key="3">
    <source>
        <dbReference type="SAM" id="MobiDB-lite"/>
    </source>
</evidence>
<feature type="domain" description="GDP/GTP exchange factor Sec2 N-terminal" evidence="4">
    <location>
        <begin position="161"/>
        <end position="231"/>
    </location>
</feature>
<gene>
    <name evidence="5" type="ORF">PCON_08152</name>
</gene>
<dbReference type="eggNOG" id="ENOG502S1Y5">
    <property type="taxonomic scope" value="Eukaryota"/>
</dbReference>
<evidence type="ECO:0000256" key="2">
    <source>
        <dbReference type="SAM" id="Coils"/>
    </source>
</evidence>
<dbReference type="InterPro" id="IPR009449">
    <property type="entry name" value="Sec2_N"/>
</dbReference>
<dbReference type="GO" id="GO:0006887">
    <property type="term" value="P:exocytosis"/>
    <property type="evidence" value="ECO:0007669"/>
    <property type="project" value="TreeGrafter"/>
</dbReference>
<evidence type="ECO:0000259" key="4">
    <source>
        <dbReference type="Pfam" id="PF06428"/>
    </source>
</evidence>
<evidence type="ECO:0000256" key="1">
    <source>
        <dbReference type="ARBA" id="ARBA00023054"/>
    </source>
</evidence>
<feature type="coiled-coil region" evidence="2">
    <location>
        <begin position="163"/>
        <end position="226"/>
    </location>
</feature>
<dbReference type="PANTHER" id="PTHR14430">
    <property type="entry name" value="RABIN3-RELATED"/>
    <property type="match status" value="1"/>
</dbReference>
<dbReference type="Pfam" id="PF06428">
    <property type="entry name" value="Sec2p"/>
    <property type="match status" value="1"/>
</dbReference>
<dbReference type="AlphaFoldDB" id="U4L789"/>
<feature type="compositionally biased region" description="Pro residues" evidence="3">
    <location>
        <begin position="149"/>
        <end position="158"/>
    </location>
</feature>
<organism evidence="5 6">
    <name type="scientific">Pyronema omphalodes (strain CBS 100304)</name>
    <name type="common">Pyronema confluens</name>
    <dbReference type="NCBI Taxonomy" id="1076935"/>
    <lineage>
        <taxon>Eukaryota</taxon>
        <taxon>Fungi</taxon>
        <taxon>Dikarya</taxon>
        <taxon>Ascomycota</taxon>
        <taxon>Pezizomycotina</taxon>
        <taxon>Pezizomycetes</taxon>
        <taxon>Pezizales</taxon>
        <taxon>Pyronemataceae</taxon>
        <taxon>Pyronema</taxon>
    </lineage>
</organism>
<dbReference type="GO" id="GO:0005085">
    <property type="term" value="F:guanyl-nucleotide exchange factor activity"/>
    <property type="evidence" value="ECO:0007669"/>
    <property type="project" value="InterPro"/>
</dbReference>